<gene>
    <name evidence="2" type="ORF">QLQ80_02910</name>
</gene>
<keyword evidence="3" id="KW-1185">Reference proteome</keyword>
<protein>
    <recommendedName>
        <fullName evidence="4">DUF3137 domain-containing protein</fullName>
    </recommendedName>
</protein>
<proteinExistence type="predicted"/>
<accession>A0AAJ1PSN9</accession>
<evidence type="ECO:0000313" key="2">
    <source>
        <dbReference type="EMBL" id="MDJ1646013.1"/>
    </source>
</evidence>
<name>A0AAJ1PSN9_9MOLU</name>
<keyword evidence="1" id="KW-0812">Transmembrane</keyword>
<sequence length="353" mass="42174">MKILKYHEFANKVDNLINKELNNSNLKELELYRKNLAELKRKKFLNLFLLFVFIFLFFGITILLLILFINIIFFTPLILFLILIISFVITSKKASEKYKQILNNPPDVLGKKLFLKAISCDQHFTYIPTSETEEAFKQKHKQDFKFEFLVYSIPSQARLVMQQDVLEFYSTDKFQDKFILSYYKFHWIEKKIVYSTVTNNYVTRYIDVYREFYELKHLINPNNFVDQRDVNYSIFSSSKSNIELESSEFNSKFNLQVDDQIKGRMLFTPYTQFQMLNDINNSIINTFCVEKKGNLIKIVFTPLKDQFEFFKSSYLVSENLKNSIAYSLKKDTYALIELLRFSIYKGRQDDFSY</sequence>
<organism evidence="2 3">
    <name type="scientific">Mycoplasma phocimorsus</name>
    <dbReference type="NCBI Taxonomy" id="3045839"/>
    <lineage>
        <taxon>Bacteria</taxon>
        <taxon>Bacillati</taxon>
        <taxon>Mycoplasmatota</taxon>
        <taxon>Mollicutes</taxon>
        <taxon>Mycoplasmataceae</taxon>
        <taxon>Mycoplasma</taxon>
    </lineage>
</organism>
<dbReference type="Proteomes" id="UP001224428">
    <property type="component" value="Unassembled WGS sequence"/>
</dbReference>
<feature type="transmembrane region" description="Helical" evidence="1">
    <location>
        <begin position="44"/>
        <end position="65"/>
    </location>
</feature>
<evidence type="ECO:0008006" key="4">
    <source>
        <dbReference type="Google" id="ProtNLM"/>
    </source>
</evidence>
<dbReference type="AlphaFoldDB" id="A0AAJ1PSN9"/>
<dbReference type="EMBL" id="JASDDP010000024">
    <property type="protein sequence ID" value="MDJ1646013.1"/>
    <property type="molecule type" value="Genomic_DNA"/>
</dbReference>
<feature type="transmembrane region" description="Helical" evidence="1">
    <location>
        <begin position="71"/>
        <end position="90"/>
    </location>
</feature>
<evidence type="ECO:0000256" key="1">
    <source>
        <dbReference type="SAM" id="Phobius"/>
    </source>
</evidence>
<keyword evidence="1" id="KW-1133">Transmembrane helix</keyword>
<dbReference type="RefSeq" id="WP_283827395.1">
    <property type="nucleotide sequence ID" value="NZ_JASDDP010000024.1"/>
</dbReference>
<reference evidence="2" key="1">
    <citation type="submission" date="2023-05" db="EMBL/GenBank/DDBJ databases">
        <title>Mycoplasma phocimorsus sp. nov., isolated from Scandinavian patients with seal finger or septic arthritis after contact with seals.</title>
        <authorList>
            <person name="Skafte-Holm A."/>
            <person name="Pedersen T.R."/>
            <person name="Froelund M."/>
            <person name="Stegger M."/>
            <person name="Qvortrup K."/>
            <person name="Michaels D.L."/>
            <person name="Brown D.R."/>
            <person name="Jensen J.S."/>
        </authorList>
    </citation>
    <scope>NUCLEOTIDE SEQUENCE</scope>
    <source>
        <strain evidence="2">M5725</strain>
    </source>
</reference>
<keyword evidence="1" id="KW-0472">Membrane</keyword>
<evidence type="ECO:0000313" key="3">
    <source>
        <dbReference type="Proteomes" id="UP001224428"/>
    </source>
</evidence>
<comment type="caution">
    <text evidence="2">The sequence shown here is derived from an EMBL/GenBank/DDBJ whole genome shotgun (WGS) entry which is preliminary data.</text>
</comment>